<dbReference type="PROSITE" id="PS50865">
    <property type="entry name" value="ZF_MYND_2"/>
    <property type="match status" value="1"/>
</dbReference>
<gene>
    <name evidence="6" type="ORF">BCR35DRAFT_312038</name>
</gene>
<keyword evidence="7" id="KW-1185">Reference proteome</keyword>
<dbReference type="Pfam" id="PF01753">
    <property type="entry name" value="zf-MYND"/>
    <property type="match status" value="1"/>
</dbReference>
<accession>A0A1Y2G314</accession>
<dbReference type="Proteomes" id="UP000193467">
    <property type="component" value="Unassembled WGS sequence"/>
</dbReference>
<evidence type="ECO:0000256" key="4">
    <source>
        <dbReference type="PROSITE-ProRule" id="PRU00134"/>
    </source>
</evidence>
<dbReference type="SUPFAM" id="SSF144232">
    <property type="entry name" value="HIT/MYND zinc finger-like"/>
    <property type="match status" value="1"/>
</dbReference>
<dbReference type="Gene3D" id="6.10.140.2220">
    <property type="match status" value="1"/>
</dbReference>
<dbReference type="PROSITE" id="PS01360">
    <property type="entry name" value="ZF_MYND_1"/>
    <property type="match status" value="1"/>
</dbReference>
<dbReference type="InterPro" id="IPR002893">
    <property type="entry name" value="Znf_MYND"/>
</dbReference>
<evidence type="ECO:0000259" key="5">
    <source>
        <dbReference type="PROSITE" id="PS50865"/>
    </source>
</evidence>
<evidence type="ECO:0000256" key="2">
    <source>
        <dbReference type="ARBA" id="ARBA00022771"/>
    </source>
</evidence>
<protein>
    <recommendedName>
        <fullName evidence="5">MYND-type domain-containing protein</fullName>
    </recommendedName>
</protein>
<dbReference type="AlphaFoldDB" id="A0A1Y2G314"/>
<evidence type="ECO:0000313" key="7">
    <source>
        <dbReference type="Proteomes" id="UP000193467"/>
    </source>
</evidence>
<dbReference type="OrthoDB" id="407198at2759"/>
<evidence type="ECO:0000256" key="3">
    <source>
        <dbReference type="ARBA" id="ARBA00022833"/>
    </source>
</evidence>
<name>A0A1Y2G314_9BASI</name>
<keyword evidence="2 4" id="KW-0863">Zinc-finger</keyword>
<sequence length="302" mass="33448">MDGFKDKECVVCGAATTKTCSACKKLFFCSAEHQKLLWPIHKHLCGKDQYSPPPLTEGEVEWACAHPDCFGTNPSFPDVTTALNALRGSTSKSNYGLALSGPPLLQALIRQHCFSTNYPGYHPTEHELFRLSFGLAAHVEYKLYSGGGGAFPSSALPHFYRIFEMMAYLSHLETKAKWASLMGNAELGKALEFVQFARTGAGNVERFLSSLQTEMGETALSVMELVAEMKNRYEELLGPRRPKSAFEFVLLFGSNLFTCEHSNELGFLTLPFARLSAHRTSLMELNACIARRPPKKTYKGGI</sequence>
<dbReference type="GO" id="GO:0008270">
    <property type="term" value="F:zinc ion binding"/>
    <property type="evidence" value="ECO:0007669"/>
    <property type="project" value="UniProtKB-KW"/>
</dbReference>
<reference evidence="6 7" key="1">
    <citation type="submission" date="2016-07" db="EMBL/GenBank/DDBJ databases">
        <title>Pervasive Adenine N6-methylation of Active Genes in Fungi.</title>
        <authorList>
            <consortium name="DOE Joint Genome Institute"/>
            <person name="Mondo S.J."/>
            <person name="Dannebaum R.O."/>
            <person name="Kuo R.C."/>
            <person name="Labutti K."/>
            <person name="Haridas S."/>
            <person name="Kuo A."/>
            <person name="Salamov A."/>
            <person name="Ahrendt S.R."/>
            <person name="Lipzen A."/>
            <person name="Sullivan W."/>
            <person name="Andreopoulos W.B."/>
            <person name="Clum A."/>
            <person name="Lindquist E."/>
            <person name="Daum C."/>
            <person name="Ramamoorthy G.K."/>
            <person name="Gryganskyi A."/>
            <person name="Culley D."/>
            <person name="Magnuson J.K."/>
            <person name="James T.Y."/>
            <person name="O'Malley M.A."/>
            <person name="Stajich J.E."/>
            <person name="Spatafora J.W."/>
            <person name="Visel A."/>
            <person name="Grigoriev I.V."/>
        </authorList>
    </citation>
    <scope>NUCLEOTIDE SEQUENCE [LARGE SCALE GENOMIC DNA]</scope>
    <source>
        <strain evidence="6 7">62-1032</strain>
    </source>
</reference>
<evidence type="ECO:0000313" key="6">
    <source>
        <dbReference type="EMBL" id="ORY91775.1"/>
    </source>
</evidence>
<evidence type="ECO:0000256" key="1">
    <source>
        <dbReference type="ARBA" id="ARBA00022723"/>
    </source>
</evidence>
<keyword evidence="1" id="KW-0479">Metal-binding</keyword>
<keyword evidence="3" id="KW-0862">Zinc</keyword>
<organism evidence="6 7">
    <name type="scientific">Leucosporidium creatinivorum</name>
    <dbReference type="NCBI Taxonomy" id="106004"/>
    <lineage>
        <taxon>Eukaryota</taxon>
        <taxon>Fungi</taxon>
        <taxon>Dikarya</taxon>
        <taxon>Basidiomycota</taxon>
        <taxon>Pucciniomycotina</taxon>
        <taxon>Microbotryomycetes</taxon>
        <taxon>Leucosporidiales</taxon>
        <taxon>Leucosporidium</taxon>
    </lineage>
</organism>
<dbReference type="EMBL" id="MCGR01000002">
    <property type="protein sequence ID" value="ORY91775.1"/>
    <property type="molecule type" value="Genomic_DNA"/>
</dbReference>
<dbReference type="InParanoid" id="A0A1Y2G314"/>
<feature type="domain" description="MYND-type" evidence="5">
    <location>
        <begin position="9"/>
        <end position="45"/>
    </location>
</feature>
<comment type="caution">
    <text evidence="6">The sequence shown here is derived from an EMBL/GenBank/DDBJ whole genome shotgun (WGS) entry which is preliminary data.</text>
</comment>
<proteinExistence type="predicted"/>